<feature type="region of interest" description="Disordered" evidence="1">
    <location>
        <begin position="159"/>
        <end position="181"/>
    </location>
</feature>
<feature type="region of interest" description="Disordered" evidence="1">
    <location>
        <begin position="652"/>
        <end position="702"/>
    </location>
</feature>
<dbReference type="AlphaFoldDB" id="A0A0G4FL44"/>
<feature type="compositionally biased region" description="Polar residues" evidence="1">
    <location>
        <begin position="43"/>
        <end position="53"/>
    </location>
</feature>
<evidence type="ECO:0000313" key="2">
    <source>
        <dbReference type="EMBL" id="CEM14623.1"/>
    </source>
</evidence>
<dbReference type="VEuPathDB" id="CryptoDB:Cvel_17546"/>
<evidence type="ECO:0000256" key="1">
    <source>
        <dbReference type="SAM" id="MobiDB-lite"/>
    </source>
</evidence>
<dbReference type="EMBL" id="CDMZ01000450">
    <property type="protein sequence ID" value="CEM14623.1"/>
    <property type="molecule type" value="Genomic_DNA"/>
</dbReference>
<gene>
    <name evidence="2" type="ORF">Cvel_17546</name>
</gene>
<sequence>MESNRELTREELCERVAELEHALARLRGLQTGDAEERRWWSLPQASKSQTPCSRDSGGGTEGQVCSTQLAPLPIRASFPDVRRRKHPSSSLPSRDAGALSVDPSAPPTRFLCTPEMTPHPPPNHDAAGASGKEVAGWDDPHSVWHCVGETRQIVDVFSPDTSPVSAAPCDQTRTHTPHMESRETAEGQEVLASGGDPACFQPPAPAYVERGSRVGGGGFLYEPHTPSANTLQEMWEDDDFPRIPLSRYETTLKKLWAENRAMARGPPARTVLLYAIPQRNRMGGKNKQWAACKLVAAVVTSAGGAQKERGGTDGSSAKWEWHEFPMEALMSDPLDGDRIFRVEMDFPGPSDEMEPRGGSGAHTVAFYVEESGVTSPRAGRDHPCAHWGDEEMRRGEGGNYYRIPKEWQGRVVSLRDGELADCDRIFQAGIRIRFEGGDFEEMIGDGGDACFSSSFTPDVGFGLCGGGSESFGCSDDWFSSSIVLRWLDENDGTWRDRPFVRVPAGGGGWVFEVTLLEVKSASFVVQQKGPQGEKWVKAADGSNFRIKWPGAYALYANGQLFECAEPAVVGAPSTLCSRFGPLSTGRGRATGVKGTPVYMEGVHRAVVPGNFDFEKASAGRVVERMTKGDGAGPNALAWGVSGSASMSTQVSIQGAGGNGADAGGNGKSSSSSLTLVGTTTTADEAPPCCPPSPRGSLQTRRGTSTAVQCFDIGRDPETPILSSSFLATMEGDGDRGAGGIARVEEGACVGECLDKQAMLKDDTQQVPPPLCLKE</sequence>
<feature type="compositionally biased region" description="Low complexity" evidence="1">
    <location>
        <begin position="667"/>
        <end position="685"/>
    </location>
</feature>
<reference evidence="2" key="1">
    <citation type="submission" date="2014-11" db="EMBL/GenBank/DDBJ databases">
        <authorList>
            <person name="Otto D Thomas"/>
            <person name="Naeem Raeece"/>
        </authorList>
    </citation>
    <scope>NUCLEOTIDE SEQUENCE</scope>
</reference>
<protein>
    <submittedName>
        <fullName evidence="2">Uncharacterized protein</fullName>
    </submittedName>
</protein>
<feature type="region of interest" description="Disordered" evidence="1">
    <location>
        <begin position="30"/>
        <end position="133"/>
    </location>
</feature>
<accession>A0A0G4FL44</accession>
<name>A0A0G4FL44_9ALVE</name>
<proteinExistence type="predicted"/>
<feature type="compositionally biased region" description="Gly residues" evidence="1">
    <location>
        <begin position="654"/>
        <end position="666"/>
    </location>
</feature>
<organism evidence="2">
    <name type="scientific">Chromera velia CCMP2878</name>
    <dbReference type="NCBI Taxonomy" id="1169474"/>
    <lineage>
        <taxon>Eukaryota</taxon>
        <taxon>Sar</taxon>
        <taxon>Alveolata</taxon>
        <taxon>Colpodellida</taxon>
        <taxon>Chromeraceae</taxon>
        <taxon>Chromera</taxon>
    </lineage>
</organism>